<dbReference type="Gene3D" id="3.90.1030.10">
    <property type="entry name" value="Ribosomal protein L17"/>
    <property type="match status" value="1"/>
</dbReference>
<dbReference type="PANTHER" id="PTHR14413:SF16">
    <property type="entry name" value="LARGE RIBOSOMAL SUBUNIT PROTEIN BL17M"/>
    <property type="match status" value="1"/>
</dbReference>
<keyword evidence="2 4" id="KW-0689">Ribosomal protein</keyword>
<dbReference type="EMBL" id="CP023777">
    <property type="protein sequence ID" value="ATL47455.1"/>
    <property type="molecule type" value="Genomic_DNA"/>
</dbReference>
<dbReference type="NCBIfam" id="TIGR00059">
    <property type="entry name" value="L17"/>
    <property type="match status" value="1"/>
</dbReference>
<dbReference type="InterPro" id="IPR036373">
    <property type="entry name" value="Ribosomal_bL17_sf"/>
</dbReference>
<dbReference type="Proteomes" id="UP000220133">
    <property type="component" value="Chromosome"/>
</dbReference>
<feature type="compositionally biased region" description="Low complexity" evidence="6">
    <location>
        <begin position="146"/>
        <end position="160"/>
    </location>
</feature>
<dbReference type="PANTHER" id="PTHR14413">
    <property type="entry name" value="RIBOSOMAL PROTEIN L17"/>
    <property type="match status" value="1"/>
</dbReference>
<dbReference type="SUPFAM" id="SSF64263">
    <property type="entry name" value="Prokaryotic ribosomal protein L17"/>
    <property type="match status" value="1"/>
</dbReference>
<dbReference type="PROSITE" id="PS01167">
    <property type="entry name" value="RIBOSOMAL_L17"/>
    <property type="match status" value="1"/>
</dbReference>
<reference evidence="7 8" key="1">
    <citation type="submission" date="2017-10" db="EMBL/GenBank/DDBJ databases">
        <title>Paenichitinophaga pekingensis gen. nov., sp. nov., isolated from activated sludge.</title>
        <authorList>
            <person name="Jin D."/>
            <person name="Kong X."/>
            <person name="Deng Y."/>
            <person name="Bai Z."/>
        </authorList>
    </citation>
    <scope>NUCLEOTIDE SEQUENCE [LARGE SCALE GENOMIC DNA]</scope>
    <source>
        <strain evidence="7 8">13</strain>
    </source>
</reference>
<evidence type="ECO:0000313" key="8">
    <source>
        <dbReference type="Proteomes" id="UP000220133"/>
    </source>
</evidence>
<dbReference type="KEGG" id="cbae:COR50_09865"/>
<dbReference type="OrthoDB" id="9809073at2"/>
<organism evidence="7 8">
    <name type="scientific">Chitinophaga caeni</name>
    <dbReference type="NCBI Taxonomy" id="2029983"/>
    <lineage>
        <taxon>Bacteria</taxon>
        <taxon>Pseudomonadati</taxon>
        <taxon>Bacteroidota</taxon>
        <taxon>Chitinophagia</taxon>
        <taxon>Chitinophagales</taxon>
        <taxon>Chitinophagaceae</taxon>
        <taxon>Chitinophaga</taxon>
    </lineage>
</organism>
<evidence type="ECO:0000256" key="6">
    <source>
        <dbReference type="SAM" id="MobiDB-lite"/>
    </source>
</evidence>
<evidence type="ECO:0000256" key="4">
    <source>
        <dbReference type="HAMAP-Rule" id="MF_01368"/>
    </source>
</evidence>
<proteinExistence type="inferred from homology"/>
<keyword evidence="3 4" id="KW-0687">Ribonucleoprotein</keyword>
<evidence type="ECO:0000256" key="3">
    <source>
        <dbReference type="ARBA" id="ARBA00023274"/>
    </source>
</evidence>
<dbReference type="AlphaFoldDB" id="A0A291QU45"/>
<evidence type="ECO:0000256" key="2">
    <source>
        <dbReference type="ARBA" id="ARBA00022980"/>
    </source>
</evidence>
<dbReference type="GO" id="GO:0003735">
    <property type="term" value="F:structural constituent of ribosome"/>
    <property type="evidence" value="ECO:0007669"/>
    <property type="project" value="InterPro"/>
</dbReference>
<evidence type="ECO:0000256" key="1">
    <source>
        <dbReference type="ARBA" id="ARBA00008777"/>
    </source>
</evidence>
<accession>A0A291QU45</accession>
<dbReference type="HAMAP" id="MF_01368">
    <property type="entry name" value="Ribosomal_bL17"/>
    <property type="match status" value="1"/>
</dbReference>
<name>A0A291QU45_9BACT</name>
<dbReference type="InterPro" id="IPR047859">
    <property type="entry name" value="Ribosomal_bL17_CS"/>
</dbReference>
<comment type="similarity">
    <text evidence="1 4 5">Belongs to the bacterial ribosomal protein bL17 family.</text>
</comment>
<feature type="compositionally biased region" description="Basic residues" evidence="6">
    <location>
        <begin position="133"/>
        <end position="145"/>
    </location>
</feature>
<evidence type="ECO:0000313" key="7">
    <source>
        <dbReference type="EMBL" id="ATL47455.1"/>
    </source>
</evidence>
<protein>
    <recommendedName>
        <fullName evidence="4">Large ribosomal subunit protein bL17</fullName>
    </recommendedName>
</protein>
<keyword evidence="8" id="KW-1185">Reference proteome</keyword>
<gene>
    <name evidence="4" type="primary">rplQ</name>
    <name evidence="7" type="ORF">COR50_09865</name>
</gene>
<sequence length="170" mass="18831">MRHGVKLNHLSRTAAHRKALLSNLACELIAHKRITTTLAKAKALRVYVEPLLTRSKNDSTHNRRIIFSYLQEKEAIKELFGTISEKIASRPGGYTRIIKLGKRMGDNAEVALIELVDFNEIYGQQAEKTEAKKTRRAGGSRKKATAKTAEAATEETAAPAAEEEKSESAE</sequence>
<dbReference type="GO" id="GO:0022625">
    <property type="term" value="C:cytosolic large ribosomal subunit"/>
    <property type="evidence" value="ECO:0007669"/>
    <property type="project" value="TreeGrafter"/>
</dbReference>
<dbReference type="InterPro" id="IPR000456">
    <property type="entry name" value="Ribosomal_bL17"/>
</dbReference>
<dbReference type="GO" id="GO:0006412">
    <property type="term" value="P:translation"/>
    <property type="evidence" value="ECO:0007669"/>
    <property type="project" value="UniProtKB-UniRule"/>
</dbReference>
<feature type="region of interest" description="Disordered" evidence="6">
    <location>
        <begin position="127"/>
        <end position="170"/>
    </location>
</feature>
<dbReference type="Pfam" id="PF01196">
    <property type="entry name" value="Ribosomal_L17"/>
    <property type="match status" value="1"/>
</dbReference>
<comment type="subunit">
    <text evidence="4">Part of the 50S ribosomal subunit. Contacts protein L32.</text>
</comment>
<evidence type="ECO:0000256" key="5">
    <source>
        <dbReference type="RuleBase" id="RU000660"/>
    </source>
</evidence>